<comment type="caution">
    <text evidence="1">The sequence shown here is derived from an EMBL/GenBank/DDBJ whole genome shotgun (WGS) entry which is preliminary data.</text>
</comment>
<dbReference type="EMBL" id="JAEPCM010000597">
    <property type="protein sequence ID" value="MCG7947973.1"/>
    <property type="molecule type" value="Genomic_DNA"/>
</dbReference>
<protein>
    <submittedName>
        <fullName evidence="1">Uncharacterized protein</fullName>
    </submittedName>
</protein>
<accession>A0A9E4T2S7</accession>
<reference evidence="1" key="1">
    <citation type="journal article" date="2021" name="Proc. Natl. Acad. Sci. U.S.A.">
        <title>Global biogeography of chemosynthetic symbionts reveals both localized and globally distributed symbiont groups. .</title>
        <authorList>
            <person name="Osvatic J.T."/>
            <person name="Wilkins L.G.E."/>
            <person name="Leibrecht L."/>
            <person name="Leray M."/>
            <person name="Zauner S."/>
            <person name="Polzin J."/>
            <person name="Camacho Y."/>
            <person name="Gros O."/>
            <person name="van Gils J.A."/>
            <person name="Eisen J.A."/>
            <person name="Petersen J.M."/>
            <person name="Yuen B."/>
        </authorList>
    </citation>
    <scope>NUCLEOTIDE SEQUENCE</scope>
    <source>
        <strain evidence="1">MAGclacostrist064TRANS</strain>
    </source>
</reference>
<sequence length="71" mass="8091">MSWLFQRLITGVTTDGFVVKEKGCGEGWQTREMAAQVEFNVTRAEVADVAVTIRYQIRFTADGSQFRETTR</sequence>
<dbReference type="Proteomes" id="UP000886667">
    <property type="component" value="Unassembled WGS sequence"/>
</dbReference>
<proteinExistence type="predicted"/>
<name>A0A9E4T2S7_9GAMM</name>
<organism evidence="1 2">
    <name type="scientific">Candidatus Thiodiazotropha taylori</name>
    <dbReference type="NCBI Taxonomy" id="2792791"/>
    <lineage>
        <taxon>Bacteria</taxon>
        <taxon>Pseudomonadati</taxon>
        <taxon>Pseudomonadota</taxon>
        <taxon>Gammaproteobacteria</taxon>
        <taxon>Chromatiales</taxon>
        <taxon>Sedimenticolaceae</taxon>
        <taxon>Candidatus Thiodiazotropha</taxon>
    </lineage>
</organism>
<dbReference type="AlphaFoldDB" id="A0A9E4T2S7"/>
<evidence type="ECO:0000313" key="1">
    <source>
        <dbReference type="EMBL" id="MCG7947973.1"/>
    </source>
</evidence>
<evidence type="ECO:0000313" key="2">
    <source>
        <dbReference type="Proteomes" id="UP000886667"/>
    </source>
</evidence>
<gene>
    <name evidence="1" type="ORF">JAZ07_16645</name>
</gene>